<organism evidence="1 2">
    <name type="scientific">Mergibacter septicus</name>
    <dbReference type="NCBI Taxonomy" id="221402"/>
    <lineage>
        <taxon>Bacteria</taxon>
        <taxon>Pseudomonadati</taxon>
        <taxon>Pseudomonadota</taxon>
        <taxon>Gammaproteobacteria</taxon>
        <taxon>Pasteurellales</taxon>
        <taxon>Pasteurellaceae</taxon>
        <taxon>Mergibacter</taxon>
    </lineage>
</organism>
<sequence length="143" mass="16307">MAITILFFIGTSIIVVMTLYLVRLYSALAQQKRAVLQAQQQRRQRIEESIHIIAQAMLTGECNLSEGVIRLKKLLDVLGKTTLSAYPAMNELYQVVADMPTHEARKQLSKQVRMRQDLSRESAEVKLETQIKLELPQLLEAIK</sequence>
<gene>
    <name evidence="1" type="ORF">CEP48_04710</name>
</gene>
<evidence type="ECO:0000313" key="2">
    <source>
        <dbReference type="Proteomes" id="UP000955338"/>
    </source>
</evidence>
<reference evidence="1" key="1">
    <citation type="submission" date="2017-06" db="EMBL/GenBank/DDBJ databases">
        <title>Genome sequencing of pathogenic and non-pathogenic strains within Bisgaard taxon 40.</title>
        <authorList>
            <person name="Ladner J.T."/>
            <person name="Lovett S.P."/>
            <person name="Koroleva G."/>
            <person name="Lorch J.M."/>
        </authorList>
    </citation>
    <scope>NUCLEOTIDE SEQUENCE</scope>
    <source>
        <strain evidence="1">27576-1-I1</strain>
    </source>
</reference>
<name>A0A8D4J065_9PAST</name>
<dbReference type="Proteomes" id="UP000955338">
    <property type="component" value="Chromosome"/>
</dbReference>
<dbReference type="EMBL" id="CP022011">
    <property type="protein sequence ID" value="QDJ14768.1"/>
    <property type="molecule type" value="Genomic_DNA"/>
</dbReference>
<evidence type="ECO:0000313" key="1">
    <source>
        <dbReference type="EMBL" id="QDJ14768.1"/>
    </source>
</evidence>
<proteinExistence type="predicted"/>
<protein>
    <submittedName>
        <fullName evidence="1">Uncharacterized protein</fullName>
    </submittedName>
</protein>
<accession>A0A8D4J065</accession>
<dbReference type="Pfam" id="PF10675">
    <property type="entry name" value="DUF2489"/>
    <property type="match status" value="1"/>
</dbReference>
<dbReference type="AlphaFoldDB" id="A0A8D4J065"/>
<dbReference type="RefSeq" id="WP_261920707.1">
    <property type="nucleotide sequence ID" value="NZ_CP022011.1"/>
</dbReference>
<keyword evidence="2" id="KW-1185">Reference proteome</keyword>
<dbReference type="InterPro" id="IPR019617">
    <property type="entry name" value="DUF2489"/>
</dbReference>